<proteinExistence type="inferred from homology"/>
<evidence type="ECO:0000313" key="4">
    <source>
        <dbReference type="EMBL" id="KIY97175.1"/>
    </source>
</evidence>
<sequence length="124" mass="13262">MSRIYSAGQYQQTYLPHRLNNWMAPDNGKQHATTAPGRYGTLRAKPPGSRTQFIVDKRGHLLPGVPKANTAFSSGAEALGGVPPRWPSPSPALLAAPAATMGYKGIQTDYLPSSTVITTSVQLE</sequence>
<dbReference type="GO" id="GO:0044782">
    <property type="term" value="P:cilium organization"/>
    <property type="evidence" value="ECO:0007669"/>
    <property type="project" value="TreeGrafter"/>
</dbReference>
<evidence type="ECO:0000313" key="5">
    <source>
        <dbReference type="Proteomes" id="UP000054498"/>
    </source>
</evidence>
<organism evidence="4 5">
    <name type="scientific">Monoraphidium neglectum</name>
    <dbReference type="NCBI Taxonomy" id="145388"/>
    <lineage>
        <taxon>Eukaryota</taxon>
        <taxon>Viridiplantae</taxon>
        <taxon>Chlorophyta</taxon>
        <taxon>core chlorophytes</taxon>
        <taxon>Chlorophyceae</taxon>
        <taxon>CS clade</taxon>
        <taxon>Sphaeropleales</taxon>
        <taxon>Selenastraceae</taxon>
        <taxon>Monoraphidium</taxon>
    </lineage>
</organism>
<dbReference type="PANTHER" id="PTHR34639">
    <property type="entry name" value="PROTEIN FLATTOP"/>
    <property type="match status" value="1"/>
</dbReference>
<protein>
    <recommendedName>
        <fullName evidence="2">Cilia- and flagella-associated protein 126</fullName>
    </recommendedName>
</protein>
<accession>A0A0D2MRL1</accession>
<keyword evidence="5" id="KW-1185">Reference proteome</keyword>
<keyword evidence="4" id="KW-0282">Flagellum</keyword>
<name>A0A0D2MRL1_9CHLO</name>
<dbReference type="EMBL" id="KK102678">
    <property type="protein sequence ID" value="KIY97175.1"/>
    <property type="molecule type" value="Genomic_DNA"/>
</dbReference>
<dbReference type="GO" id="GO:0036064">
    <property type="term" value="C:ciliary basal body"/>
    <property type="evidence" value="ECO:0007669"/>
    <property type="project" value="TreeGrafter"/>
</dbReference>
<evidence type="ECO:0000256" key="1">
    <source>
        <dbReference type="ARBA" id="ARBA00009887"/>
    </source>
</evidence>
<dbReference type="AlphaFoldDB" id="A0A0D2MRL1"/>
<feature type="region of interest" description="Disordered" evidence="3">
    <location>
        <begin position="25"/>
        <end position="49"/>
    </location>
</feature>
<dbReference type="CDD" id="cd23705">
    <property type="entry name" value="Flattop"/>
    <property type="match status" value="1"/>
</dbReference>
<dbReference type="GeneID" id="25727981"/>
<dbReference type="OrthoDB" id="521617at2759"/>
<dbReference type="Proteomes" id="UP000054498">
    <property type="component" value="Unassembled WGS sequence"/>
</dbReference>
<dbReference type="KEGG" id="mng:MNEG_10784"/>
<dbReference type="Pfam" id="PF22611">
    <property type="entry name" value="CFAP126"/>
    <property type="match status" value="1"/>
</dbReference>
<gene>
    <name evidence="4" type="ORF">MNEG_10784</name>
</gene>
<keyword evidence="4" id="KW-0966">Cell projection</keyword>
<dbReference type="RefSeq" id="XP_013896195.1">
    <property type="nucleotide sequence ID" value="XM_014040741.1"/>
</dbReference>
<dbReference type="STRING" id="145388.A0A0D2MRL1"/>
<dbReference type="InterPro" id="IPR038797">
    <property type="entry name" value="Fltp"/>
</dbReference>
<evidence type="ECO:0000256" key="2">
    <source>
        <dbReference type="ARBA" id="ARBA00033306"/>
    </source>
</evidence>
<reference evidence="4 5" key="1">
    <citation type="journal article" date="2013" name="BMC Genomics">
        <title>Reconstruction of the lipid metabolism for the microalga Monoraphidium neglectum from its genome sequence reveals characteristics suitable for biofuel production.</title>
        <authorList>
            <person name="Bogen C."/>
            <person name="Al-Dilaimi A."/>
            <person name="Albersmeier A."/>
            <person name="Wichmann J."/>
            <person name="Grundmann M."/>
            <person name="Rupp O."/>
            <person name="Lauersen K.J."/>
            <person name="Blifernez-Klassen O."/>
            <person name="Kalinowski J."/>
            <person name="Goesmann A."/>
            <person name="Mussgnug J.H."/>
            <person name="Kruse O."/>
        </authorList>
    </citation>
    <scope>NUCLEOTIDE SEQUENCE [LARGE SCALE GENOMIC DNA]</scope>
    <source>
        <strain evidence="4 5">SAG 48.87</strain>
    </source>
</reference>
<evidence type="ECO:0000256" key="3">
    <source>
        <dbReference type="SAM" id="MobiDB-lite"/>
    </source>
</evidence>
<keyword evidence="4" id="KW-0969">Cilium</keyword>
<feature type="non-terminal residue" evidence="4">
    <location>
        <position position="124"/>
    </location>
</feature>
<dbReference type="PANTHER" id="PTHR34639:SF1">
    <property type="entry name" value="PROTEIN FLATTOP"/>
    <property type="match status" value="1"/>
</dbReference>
<comment type="similarity">
    <text evidence="1">Belongs to the Flattop family.</text>
</comment>